<feature type="region of interest" description="Disordered" evidence="1">
    <location>
        <begin position="1"/>
        <end position="24"/>
    </location>
</feature>
<feature type="compositionally biased region" description="Low complexity" evidence="1">
    <location>
        <begin position="1"/>
        <end position="12"/>
    </location>
</feature>
<reference evidence="3" key="1">
    <citation type="submission" date="2016-10" db="EMBL/GenBank/DDBJ databases">
        <authorList>
            <person name="Varghese N."/>
            <person name="Submissions S."/>
        </authorList>
    </citation>
    <scope>NUCLEOTIDE SEQUENCE [LARGE SCALE GENOMIC DNA]</scope>
    <source>
        <strain evidence="3">JCM 15604</strain>
    </source>
</reference>
<gene>
    <name evidence="2" type="ORF">SAMN05216177_103234</name>
</gene>
<evidence type="ECO:0000256" key="1">
    <source>
        <dbReference type="SAM" id="MobiDB-lite"/>
    </source>
</evidence>
<sequence>MGKAATATTPKAETPEAKKKRQARAQRPIYMRLRKLMDPQTGELIAGFCPDSSIDQYLCRERQYRIGDQVRCEIKQARNVKFHRLVHALGRVVAEQVDKFQGLDAHTTIKKLQLDAGVCCSFEAFDIPDLGRVMRQVPESIAFDYMTEERFKEFWRGICQHLIENYWPGLTEEAIENMTGLMPGEREQ</sequence>
<dbReference type="EMBL" id="FOXK01000003">
    <property type="protein sequence ID" value="SFP52167.1"/>
    <property type="molecule type" value="Genomic_DNA"/>
</dbReference>
<evidence type="ECO:0000313" key="2">
    <source>
        <dbReference type="EMBL" id="SFP52167.1"/>
    </source>
</evidence>
<dbReference type="AlphaFoldDB" id="A0A1I5R1F7"/>
<keyword evidence="3" id="KW-1185">Reference proteome</keyword>
<name>A0A1I5R1F7_9GAMM</name>
<organism evidence="2 3">
    <name type="scientific">Ectopseudomonas toyotomiensis</name>
    <dbReference type="NCBI Taxonomy" id="554344"/>
    <lineage>
        <taxon>Bacteria</taxon>
        <taxon>Pseudomonadati</taxon>
        <taxon>Pseudomonadota</taxon>
        <taxon>Gammaproteobacteria</taxon>
        <taxon>Pseudomonadales</taxon>
        <taxon>Pseudomonadaceae</taxon>
        <taxon>Ectopseudomonas</taxon>
    </lineage>
</organism>
<accession>A0A1I5R1F7</accession>
<dbReference type="OrthoDB" id="6949755at2"/>
<dbReference type="RefSeq" id="WP_083431573.1">
    <property type="nucleotide sequence ID" value="NZ_FOXK01000003.1"/>
</dbReference>
<evidence type="ECO:0000313" key="3">
    <source>
        <dbReference type="Proteomes" id="UP000182025"/>
    </source>
</evidence>
<dbReference type="Proteomes" id="UP000182025">
    <property type="component" value="Unassembled WGS sequence"/>
</dbReference>
<protein>
    <submittedName>
        <fullName evidence="2">Uncharacterized protein</fullName>
    </submittedName>
</protein>
<proteinExistence type="predicted"/>